<evidence type="ECO:0000313" key="11">
    <source>
        <dbReference type="EMBL" id="CAB4975976.1"/>
    </source>
</evidence>
<dbReference type="Gene3D" id="3.40.50.620">
    <property type="entry name" value="HUPs"/>
    <property type="match status" value="1"/>
</dbReference>
<dbReference type="CDD" id="cd01992">
    <property type="entry name" value="TilS_N"/>
    <property type="match status" value="1"/>
</dbReference>
<evidence type="ECO:0000256" key="5">
    <source>
        <dbReference type="ARBA" id="ARBA00022741"/>
    </source>
</evidence>
<keyword evidence="6" id="KW-0067">ATP-binding</keyword>
<feature type="domain" description="tRNA(Ile)-lysidine/2-thiocytidine synthase N-terminal" evidence="8">
    <location>
        <begin position="27"/>
        <end position="201"/>
    </location>
</feature>
<dbReference type="PANTHER" id="PTHR43033">
    <property type="entry name" value="TRNA(ILE)-LYSIDINE SYNTHASE-RELATED"/>
    <property type="match status" value="1"/>
</dbReference>
<dbReference type="SUPFAM" id="SSF82829">
    <property type="entry name" value="MesJ substrate recognition domain-like"/>
    <property type="match status" value="1"/>
</dbReference>
<dbReference type="InterPro" id="IPR012094">
    <property type="entry name" value="tRNA_Ile_lys_synt"/>
</dbReference>
<dbReference type="InterPro" id="IPR012795">
    <property type="entry name" value="tRNA_Ile_lys_synt_N"/>
</dbReference>
<gene>
    <name evidence="10" type="ORF">UFOPK3241_00796</name>
    <name evidence="11" type="ORF">UFOPK3937_00458</name>
    <name evidence="12" type="ORF">UFOPK4265_01048</name>
</gene>
<proteinExistence type="inferred from homology"/>
<evidence type="ECO:0000259" key="8">
    <source>
        <dbReference type="Pfam" id="PF01171"/>
    </source>
</evidence>
<evidence type="ECO:0000256" key="1">
    <source>
        <dbReference type="ARBA" id="ARBA00013267"/>
    </source>
</evidence>
<dbReference type="SUPFAM" id="SSF52402">
    <property type="entry name" value="Adenine nucleotide alpha hydrolases-like"/>
    <property type="match status" value="1"/>
</dbReference>
<keyword evidence="2" id="KW-0963">Cytoplasm</keyword>
<evidence type="ECO:0000256" key="3">
    <source>
        <dbReference type="ARBA" id="ARBA00022598"/>
    </source>
</evidence>
<dbReference type="Gene3D" id="3.30.465.60">
    <property type="match status" value="1"/>
</dbReference>
<organism evidence="10">
    <name type="scientific">freshwater metagenome</name>
    <dbReference type="NCBI Taxonomy" id="449393"/>
    <lineage>
        <taxon>unclassified sequences</taxon>
        <taxon>metagenomes</taxon>
        <taxon>ecological metagenomes</taxon>
    </lineage>
</organism>
<dbReference type="PANTHER" id="PTHR43033:SF1">
    <property type="entry name" value="TRNA(ILE)-LYSIDINE SYNTHASE-RELATED"/>
    <property type="match status" value="1"/>
</dbReference>
<evidence type="ECO:0000313" key="10">
    <source>
        <dbReference type="EMBL" id="CAB4843146.1"/>
    </source>
</evidence>
<dbReference type="GO" id="GO:0005524">
    <property type="term" value="F:ATP binding"/>
    <property type="evidence" value="ECO:0007669"/>
    <property type="project" value="UniProtKB-KW"/>
</dbReference>
<dbReference type="InterPro" id="IPR015262">
    <property type="entry name" value="tRNA_Ile_lys_synt_subst-bd"/>
</dbReference>
<dbReference type="AlphaFoldDB" id="A0A6J7BCA6"/>
<keyword evidence="3" id="KW-0436">Ligase</keyword>
<dbReference type="EMBL" id="CAFAZX010000039">
    <property type="protein sequence ID" value="CAB4843146.1"/>
    <property type="molecule type" value="Genomic_DNA"/>
</dbReference>
<accession>A0A6J7BCA6</accession>
<dbReference type="EMBL" id="CAFBOJ010000035">
    <property type="protein sequence ID" value="CAB4975976.1"/>
    <property type="molecule type" value="Genomic_DNA"/>
</dbReference>
<dbReference type="GO" id="GO:0032267">
    <property type="term" value="F:tRNA(Ile)-lysidine synthase activity"/>
    <property type="evidence" value="ECO:0007669"/>
    <property type="project" value="UniProtKB-EC"/>
</dbReference>
<dbReference type="GO" id="GO:0005737">
    <property type="term" value="C:cytoplasm"/>
    <property type="evidence" value="ECO:0007669"/>
    <property type="project" value="InterPro"/>
</dbReference>
<sequence length="326" mass="34626">MTATSAMVKIRSAVRSELSECSAGDTIIVACSGGADSLAMSFAIAREAKKLAIQVVGITIDHQLQEGSSAQAEKVIEQFKTMGIDTSEIVSVVVDLTDGMEASARRARYAALNSSAEKHGAKKIFLGHTRDDQAEGVLLGLARGSGARSLSGMAPRNGAYIRPLLNISRAQTVAACAEVELTPWNDPQNNDQEFLRVKVREVLLPALEEGIGPGVAEALARSAKLLRDDADALDEWAEREFAHLENAYLDISALEKMPKAVRTRVLRMAVYAAGAPQGSISADHVSAIEALVTNWHGQGACDLPGGVKVWRLSGRLSLLAPSSNPT</sequence>
<comment type="catalytic activity">
    <reaction evidence="7">
        <text>cytidine(34) in tRNA(Ile2) + L-lysine + ATP = lysidine(34) in tRNA(Ile2) + AMP + diphosphate + H(+)</text>
        <dbReference type="Rhea" id="RHEA:43744"/>
        <dbReference type="Rhea" id="RHEA-COMP:10625"/>
        <dbReference type="Rhea" id="RHEA-COMP:10670"/>
        <dbReference type="ChEBI" id="CHEBI:15378"/>
        <dbReference type="ChEBI" id="CHEBI:30616"/>
        <dbReference type="ChEBI" id="CHEBI:32551"/>
        <dbReference type="ChEBI" id="CHEBI:33019"/>
        <dbReference type="ChEBI" id="CHEBI:82748"/>
        <dbReference type="ChEBI" id="CHEBI:83665"/>
        <dbReference type="ChEBI" id="CHEBI:456215"/>
        <dbReference type="EC" id="6.3.4.19"/>
    </reaction>
</comment>
<feature type="domain" description="tRNA(Ile)-lysidine synthase substrate-binding" evidence="9">
    <location>
        <begin position="249"/>
        <end position="316"/>
    </location>
</feature>
<protein>
    <recommendedName>
        <fullName evidence="1">tRNA(Ile)-lysidine synthetase</fullName>
        <ecNumber evidence="1">6.3.4.19</ecNumber>
    </recommendedName>
</protein>
<evidence type="ECO:0000256" key="7">
    <source>
        <dbReference type="ARBA" id="ARBA00048539"/>
    </source>
</evidence>
<dbReference type="Pfam" id="PF09179">
    <property type="entry name" value="TilS"/>
    <property type="match status" value="1"/>
</dbReference>
<keyword evidence="5" id="KW-0547">Nucleotide-binding</keyword>
<evidence type="ECO:0000256" key="6">
    <source>
        <dbReference type="ARBA" id="ARBA00022840"/>
    </source>
</evidence>
<evidence type="ECO:0000256" key="2">
    <source>
        <dbReference type="ARBA" id="ARBA00022490"/>
    </source>
</evidence>
<dbReference type="InterPro" id="IPR011063">
    <property type="entry name" value="TilS/TtcA_N"/>
</dbReference>
<dbReference type="EC" id="6.3.4.19" evidence="1"/>
<dbReference type="InterPro" id="IPR014729">
    <property type="entry name" value="Rossmann-like_a/b/a_fold"/>
</dbReference>
<dbReference type="NCBIfam" id="TIGR02432">
    <property type="entry name" value="lysidine_TilS_N"/>
    <property type="match status" value="1"/>
</dbReference>
<evidence type="ECO:0000256" key="4">
    <source>
        <dbReference type="ARBA" id="ARBA00022694"/>
    </source>
</evidence>
<evidence type="ECO:0000313" key="12">
    <source>
        <dbReference type="EMBL" id="CAB5055191.1"/>
    </source>
</evidence>
<reference evidence="10" key="1">
    <citation type="submission" date="2020-05" db="EMBL/GenBank/DDBJ databases">
        <authorList>
            <person name="Chiriac C."/>
            <person name="Salcher M."/>
            <person name="Ghai R."/>
            <person name="Kavagutti S V."/>
        </authorList>
    </citation>
    <scope>NUCLEOTIDE SEQUENCE</scope>
</reference>
<evidence type="ECO:0000259" key="9">
    <source>
        <dbReference type="Pfam" id="PF09179"/>
    </source>
</evidence>
<name>A0A6J7BCA6_9ZZZZ</name>
<dbReference type="Pfam" id="PF01171">
    <property type="entry name" value="ATP_bind_3"/>
    <property type="match status" value="1"/>
</dbReference>
<dbReference type="HAMAP" id="MF_01161">
    <property type="entry name" value="tRNA_Ile_lys_synt"/>
    <property type="match status" value="1"/>
</dbReference>
<keyword evidence="4" id="KW-0819">tRNA processing</keyword>
<dbReference type="EMBL" id="CAFBQK010000146">
    <property type="protein sequence ID" value="CAB5055191.1"/>
    <property type="molecule type" value="Genomic_DNA"/>
</dbReference>
<dbReference type="GO" id="GO:0008033">
    <property type="term" value="P:tRNA processing"/>
    <property type="evidence" value="ECO:0007669"/>
    <property type="project" value="UniProtKB-KW"/>
</dbReference>